<gene>
    <name evidence="2" type="ORF">OU419_08635</name>
</gene>
<organism evidence="2 3">
    <name type="scientific">Pseudomonas triclosanedens</name>
    <dbReference type="NCBI Taxonomy" id="2961893"/>
    <lineage>
        <taxon>Bacteria</taxon>
        <taxon>Pseudomonadati</taxon>
        <taxon>Pseudomonadota</taxon>
        <taxon>Gammaproteobacteria</taxon>
        <taxon>Pseudomonadales</taxon>
        <taxon>Pseudomonadaceae</taxon>
        <taxon>Pseudomonas</taxon>
    </lineage>
</organism>
<reference evidence="2" key="1">
    <citation type="submission" date="2022-11" db="EMBL/GenBank/DDBJ databases">
        <title>Pseudomonas triclosanedens sp. nov., a triclosan degrader isolated from activated sludge.</title>
        <authorList>
            <person name="Yin Y."/>
            <person name="Lu Z."/>
        </authorList>
    </citation>
    <scope>NUCLEOTIDE SEQUENCE</scope>
    <source>
        <strain evidence="2">ZM23</strain>
    </source>
</reference>
<feature type="transmembrane region" description="Helical" evidence="1">
    <location>
        <begin position="35"/>
        <end position="57"/>
    </location>
</feature>
<evidence type="ECO:0008006" key="4">
    <source>
        <dbReference type="Google" id="ProtNLM"/>
    </source>
</evidence>
<keyword evidence="1" id="KW-0472">Membrane</keyword>
<feature type="transmembrane region" description="Helical" evidence="1">
    <location>
        <begin position="209"/>
        <end position="233"/>
    </location>
</feature>
<evidence type="ECO:0000313" key="2">
    <source>
        <dbReference type="EMBL" id="WAI51303.1"/>
    </source>
</evidence>
<name>A0ABY7A5A3_9PSED</name>
<keyword evidence="1" id="KW-1133">Transmembrane helix</keyword>
<keyword evidence="1" id="KW-0812">Transmembrane</keyword>
<evidence type="ECO:0000313" key="3">
    <source>
        <dbReference type="Proteomes" id="UP001163624"/>
    </source>
</evidence>
<sequence>MKRNIQYTELKRIAKQYNNIFENHLNKRSLKSKKFWSSVSLAACVPSLYCTGIYLFIKGNLALSFTALFLLYISEVIALALKVAHDEEQTAEKIRRARLPPPSKQGIILDDSECRRAWLAREIALPPTSYPLLAAEFERIEGQISRQERLLSGLDTRLLRYVAKVPRTLILFLLPILGGLLTFAGQSLLTNPEAFNLSDLSNIKNIGFITLSASILAGGIFILSFLLSLLISLGSFILDTVSLHGCSARSRTRFKRDLYIYSELFPEIESSGVKSPSTARFLHSEAQ</sequence>
<dbReference type="EMBL" id="CP113432">
    <property type="protein sequence ID" value="WAI51303.1"/>
    <property type="molecule type" value="Genomic_DNA"/>
</dbReference>
<accession>A0ABY7A5A3</accession>
<dbReference type="RefSeq" id="WP_254476827.1">
    <property type="nucleotide sequence ID" value="NZ_CP113432.1"/>
</dbReference>
<proteinExistence type="predicted"/>
<protein>
    <recommendedName>
        <fullName evidence="4">MotA/TolQ/ExbB proton channel domain-containing protein</fullName>
    </recommendedName>
</protein>
<keyword evidence="3" id="KW-1185">Reference proteome</keyword>
<feature type="transmembrane region" description="Helical" evidence="1">
    <location>
        <begin position="63"/>
        <end position="84"/>
    </location>
</feature>
<dbReference type="Proteomes" id="UP001163624">
    <property type="component" value="Chromosome"/>
</dbReference>
<evidence type="ECO:0000256" key="1">
    <source>
        <dbReference type="SAM" id="Phobius"/>
    </source>
</evidence>
<feature type="transmembrane region" description="Helical" evidence="1">
    <location>
        <begin position="169"/>
        <end position="189"/>
    </location>
</feature>